<evidence type="ECO:0000256" key="1">
    <source>
        <dbReference type="SAM" id="MobiDB-lite"/>
    </source>
</evidence>
<feature type="compositionally biased region" description="Low complexity" evidence="1">
    <location>
        <begin position="150"/>
        <end position="168"/>
    </location>
</feature>
<dbReference type="HOGENOM" id="CLU_1401334_0_0_0"/>
<gene>
    <name evidence="3" type="ordered locus">PSMK_20670</name>
</gene>
<keyword evidence="4" id="KW-1185">Reference proteome</keyword>
<feature type="compositionally biased region" description="Low complexity" evidence="1">
    <location>
        <begin position="99"/>
        <end position="122"/>
    </location>
</feature>
<keyword evidence="2" id="KW-0732">Signal</keyword>
<dbReference type="STRING" id="1142394.PSMK_20670"/>
<sequence length="194" mass="19207">MDPPGRPAEDRLMTALPTASALPLLLLAGLLSGCSASAAQEAAGAGAPARPTVFAGPGLWSEVRVLDDARPAPTPAPATMASAGSRWTPTPAATPAPPAGGRAVAWGRPNPTPAPAGRTPAAFRVEPASVPTRGLAPSTRGLAPSTRGLAPSPASAPSAATTRPASPSGLQRLDDPGANRLADVPAGSEVIFWN</sequence>
<reference evidence="3 4" key="1">
    <citation type="submission" date="2012-02" db="EMBL/GenBank/DDBJ databases">
        <title>Complete genome sequence of Phycisphaera mikurensis NBRC 102666.</title>
        <authorList>
            <person name="Ankai A."/>
            <person name="Hosoyama A."/>
            <person name="Terui Y."/>
            <person name="Sekine M."/>
            <person name="Fukai R."/>
            <person name="Kato Y."/>
            <person name="Nakamura S."/>
            <person name="Yamada-Narita S."/>
            <person name="Kawakoshi A."/>
            <person name="Fukunaga Y."/>
            <person name="Yamazaki S."/>
            <person name="Fujita N."/>
        </authorList>
    </citation>
    <scope>NUCLEOTIDE SEQUENCE [LARGE SCALE GENOMIC DNA]</scope>
    <source>
        <strain evidence="4">NBRC 102666 / KCTC 22515 / FYK2301M01</strain>
    </source>
</reference>
<evidence type="ECO:0000256" key="2">
    <source>
        <dbReference type="SAM" id="SignalP"/>
    </source>
</evidence>
<dbReference type="AlphaFoldDB" id="I0IG38"/>
<protein>
    <submittedName>
        <fullName evidence="3">Uncharacterized protein</fullName>
    </submittedName>
</protein>
<evidence type="ECO:0000313" key="3">
    <source>
        <dbReference type="EMBL" id="BAM04226.1"/>
    </source>
</evidence>
<organism evidence="3 4">
    <name type="scientific">Phycisphaera mikurensis (strain NBRC 102666 / KCTC 22515 / FYK2301M01)</name>
    <dbReference type="NCBI Taxonomy" id="1142394"/>
    <lineage>
        <taxon>Bacteria</taxon>
        <taxon>Pseudomonadati</taxon>
        <taxon>Planctomycetota</taxon>
        <taxon>Phycisphaerae</taxon>
        <taxon>Phycisphaerales</taxon>
        <taxon>Phycisphaeraceae</taxon>
        <taxon>Phycisphaera</taxon>
    </lineage>
</organism>
<dbReference type="KEGG" id="phm:PSMK_20670"/>
<dbReference type="Proteomes" id="UP000007881">
    <property type="component" value="Chromosome"/>
</dbReference>
<proteinExistence type="predicted"/>
<name>I0IG38_PHYMF</name>
<evidence type="ECO:0000313" key="4">
    <source>
        <dbReference type="Proteomes" id="UP000007881"/>
    </source>
</evidence>
<dbReference type="EMBL" id="AP012338">
    <property type="protein sequence ID" value="BAM04226.1"/>
    <property type="molecule type" value="Genomic_DNA"/>
</dbReference>
<feature type="region of interest" description="Disordered" evidence="1">
    <location>
        <begin position="69"/>
        <end position="182"/>
    </location>
</feature>
<dbReference type="PROSITE" id="PS51257">
    <property type="entry name" value="PROKAR_LIPOPROTEIN"/>
    <property type="match status" value="1"/>
</dbReference>
<feature type="signal peptide" evidence="2">
    <location>
        <begin position="1"/>
        <end position="38"/>
    </location>
</feature>
<feature type="compositionally biased region" description="Low complexity" evidence="1">
    <location>
        <begin position="77"/>
        <end position="91"/>
    </location>
</feature>
<accession>I0IG38</accession>
<feature type="chain" id="PRO_5003629195" evidence="2">
    <location>
        <begin position="39"/>
        <end position="194"/>
    </location>
</feature>